<protein>
    <submittedName>
        <fullName evidence="1">Uncharacterized protein</fullName>
    </submittedName>
</protein>
<dbReference type="Proteomes" id="UP000287033">
    <property type="component" value="Unassembled WGS sequence"/>
</dbReference>
<dbReference type="AlphaFoldDB" id="A0A401TXY1"/>
<reference evidence="1 2" key="1">
    <citation type="journal article" date="2018" name="Nat. Ecol. Evol.">
        <title>Shark genomes provide insights into elasmobranch evolution and the origin of vertebrates.</title>
        <authorList>
            <person name="Hara Y"/>
            <person name="Yamaguchi K"/>
            <person name="Onimaru K"/>
            <person name="Kadota M"/>
            <person name="Koyanagi M"/>
            <person name="Keeley SD"/>
            <person name="Tatsumi K"/>
            <person name="Tanaka K"/>
            <person name="Motone F"/>
            <person name="Kageyama Y"/>
            <person name="Nozu R"/>
            <person name="Adachi N"/>
            <person name="Nishimura O"/>
            <person name="Nakagawa R"/>
            <person name="Tanegashima C"/>
            <person name="Kiyatake I"/>
            <person name="Matsumoto R"/>
            <person name="Murakumo K"/>
            <person name="Nishida K"/>
            <person name="Terakita A"/>
            <person name="Kuratani S"/>
            <person name="Sato K"/>
            <person name="Hyodo S Kuraku.S."/>
        </authorList>
    </citation>
    <scope>NUCLEOTIDE SEQUENCE [LARGE SCALE GENOMIC DNA]</scope>
</reference>
<sequence length="103" mass="10972">EIQRPELYTVTPSAIPVRSQCDPSVPQRDPSAIPVRSQCDPSAYLNCQCGVDNPPEGSIVLEMPENPLDGELCRHKQFVAEGLVQGGGARQAAQSEDGVTVGL</sequence>
<evidence type="ECO:0000313" key="2">
    <source>
        <dbReference type="Proteomes" id="UP000287033"/>
    </source>
</evidence>
<name>A0A401TXY1_CHIPU</name>
<gene>
    <name evidence="1" type="ORF">chiPu_0031565</name>
</gene>
<dbReference type="EMBL" id="BEZZ01213113">
    <property type="protein sequence ID" value="GCC47493.1"/>
    <property type="molecule type" value="Genomic_DNA"/>
</dbReference>
<evidence type="ECO:0000313" key="1">
    <source>
        <dbReference type="EMBL" id="GCC47493.1"/>
    </source>
</evidence>
<comment type="caution">
    <text evidence="1">The sequence shown here is derived from an EMBL/GenBank/DDBJ whole genome shotgun (WGS) entry which is preliminary data.</text>
</comment>
<accession>A0A401TXY1</accession>
<proteinExistence type="predicted"/>
<feature type="non-terminal residue" evidence="1">
    <location>
        <position position="1"/>
    </location>
</feature>
<organism evidence="1 2">
    <name type="scientific">Chiloscyllium punctatum</name>
    <name type="common">Brownbanded bambooshark</name>
    <name type="synonym">Hemiscyllium punctatum</name>
    <dbReference type="NCBI Taxonomy" id="137246"/>
    <lineage>
        <taxon>Eukaryota</taxon>
        <taxon>Metazoa</taxon>
        <taxon>Chordata</taxon>
        <taxon>Craniata</taxon>
        <taxon>Vertebrata</taxon>
        <taxon>Chondrichthyes</taxon>
        <taxon>Elasmobranchii</taxon>
        <taxon>Galeomorphii</taxon>
        <taxon>Galeoidea</taxon>
        <taxon>Orectolobiformes</taxon>
        <taxon>Hemiscylliidae</taxon>
        <taxon>Chiloscyllium</taxon>
    </lineage>
</organism>
<feature type="non-terminal residue" evidence="1">
    <location>
        <position position="103"/>
    </location>
</feature>
<keyword evidence="2" id="KW-1185">Reference proteome</keyword>